<dbReference type="PANTHER" id="PTHR30349">
    <property type="entry name" value="PHAGE INTEGRASE-RELATED"/>
    <property type="match status" value="1"/>
</dbReference>
<evidence type="ECO:0000256" key="1">
    <source>
        <dbReference type="ARBA" id="ARBA00008857"/>
    </source>
</evidence>
<evidence type="ECO:0000256" key="4">
    <source>
        <dbReference type="ARBA" id="ARBA00023172"/>
    </source>
</evidence>
<dbReference type="InterPro" id="IPR011010">
    <property type="entry name" value="DNA_brk_join_enz"/>
</dbReference>
<dbReference type="Pfam" id="PF14659">
    <property type="entry name" value="Phage_int_SAM_3"/>
    <property type="match status" value="1"/>
</dbReference>
<evidence type="ECO:0000256" key="3">
    <source>
        <dbReference type="ARBA" id="ARBA00023125"/>
    </source>
</evidence>
<dbReference type="InterPro" id="IPR002104">
    <property type="entry name" value="Integrase_catalytic"/>
</dbReference>
<dbReference type="Gene3D" id="1.10.443.10">
    <property type="entry name" value="Intergrase catalytic core"/>
    <property type="match status" value="1"/>
</dbReference>
<dbReference type="PROSITE" id="PS51898">
    <property type="entry name" value="TYR_RECOMBINASE"/>
    <property type="match status" value="1"/>
</dbReference>
<keyword evidence="2" id="KW-0229">DNA integration</keyword>
<dbReference type="AlphaFoldDB" id="W1Y8W5"/>
<proteinExistence type="inferred from homology"/>
<dbReference type="PANTHER" id="PTHR30349:SF64">
    <property type="entry name" value="PROPHAGE INTEGRASE INTD-RELATED"/>
    <property type="match status" value="1"/>
</dbReference>
<gene>
    <name evidence="7" type="ORF">Q604_UNBC06987G0004</name>
</gene>
<organism evidence="7">
    <name type="scientific">human gut metagenome</name>
    <dbReference type="NCBI Taxonomy" id="408170"/>
    <lineage>
        <taxon>unclassified sequences</taxon>
        <taxon>metagenomes</taxon>
        <taxon>organismal metagenomes</taxon>
    </lineage>
</organism>
<keyword evidence="3" id="KW-0238">DNA-binding</keyword>
<name>W1Y8W5_9ZZZZ</name>
<dbReference type="GO" id="GO:0015074">
    <property type="term" value="P:DNA integration"/>
    <property type="evidence" value="ECO:0007669"/>
    <property type="project" value="UniProtKB-KW"/>
</dbReference>
<dbReference type="InterPro" id="IPR013762">
    <property type="entry name" value="Integrase-like_cat_sf"/>
</dbReference>
<reference evidence="7" key="1">
    <citation type="submission" date="2013-12" db="EMBL/GenBank/DDBJ databases">
        <title>A Varibaculum cambriense genome reconstructed from a premature infant gut community with otherwise low bacterial novelty that shifts toward anaerobic metabolism during the third week of life.</title>
        <authorList>
            <person name="Brown C.T."/>
            <person name="Sharon I."/>
            <person name="Thomas B.C."/>
            <person name="Castelle C.J."/>
            <person name="Morowitz M.J."/>
            <person name="Banfield J.F."/>
        </authorList>
    </citation>
    <scope>NUCLEOTIDE SEQUENCE</scope>
</reference>
<dbReference type="Gene3D" id="1.10.150.130">
    <property type="match status" value="1"/>
</dbReference>
<dbReference type="InterPro" id="IPR010998">
    <property type="entry name" value="Integrase_recombinase_N"/>
</dbReference>
<evidence type="ECO:0000313" key="7">
    <source>
        <dbReference type="EMBL" id="ETJ39028.1"/>
    </source>
</evidence>
<feature type="domain" description="Tyr recombinase" evidence="5">
    <location>
        <begin position="197"/>
        <end position="394"/>
    </location>
</feature>
<comment type="similarity">
    <text evidence="1">Belongs to the 'phage' integrase family.</text>
</comment>
<protein>
    <submittedName>
        <fullName evidence="7">Site-specific recombinase, phage integrase family</fullName>
    </submittedName>
</protein>
<accession>W1Y8W5</accession>
<dbReference type="InterPro" id="IPR044068">
    <property type="entry name" value="CB"/>
</dbReference>
<sequence length="401" mass="46625">MKFNPYEVSNTNLILSKGEIKMSDLYTGFLYKRENSKGFTWYFKIKAGNKVILNRSTKTSVKKEAKKILDNTLYELEHGTSAALSKDMILNDYLNRWLENNVKLNCKYTTYENYKKVIHEHVENSIGIYKIKQIDTYLIQELLNNMYKNGYSRPTVDLTRNVLSGAFKCAIQTYNLININPIKFTKIPKYENSKNSTKDKVITIEQFNKLIELSPMGTDLYLPLQISFHTGMRRGEVLALQWEDIDLDNNIIHVRHSLIKKEGIFELSSPKTESSIRDISIGNTLVKILKSHKLKQKENKLKYGKFYIDGDWVCTHEYGELLNLEQLSNKVFALSKKVDFDFTFHFLRHTHATMLIEAGANIKEVSRRLGHDNLATTMDIYSHVTEKMKSETVDIFEKIIK</sequence>
<dbReference type="GO" id="GO:0006310">
    <property type="term" value="P:DNA recombination"/>
    <property type="evidence" value="ECO:0007669"/>
    <property type="project" value="UniProtKB-KW"/>
</dbReference>
<dbReference type="InterPro" id="IPR050090">
    <property type="entry name" value="Tyrosine_recombinase_XerCD"/>
</dbReference>
<dbReference type="Pfam" id="PF00589">
    <property type="entry name" value="Phage_integrase"/>
    <property type="match status" value="1"/>
</dbReference>
<feature type="domain" description="Core-binding (CB)" evidence="6">
    <location>
        <begin position="88"/>
        <end position="171"/>
    </location>
</feature>
<keyword evidence="4" id="KW-0233">DNA recombination</keyword>
<dbReference type="CDD" id="cd01189">
    <property type="entry name" value="INT_ICEBs1_C_like"/>
    <property type="match status" value="1"/>
</dbReference>
<dbReference type="GO" id="GO:0003677">
    <property type="term" value="F:DNA binding"/>
    <property type="evidence" value="ECO:0007669"/>
    <property type="project" value="UniProtKB-KW"/>
</dbReference>
<dbReference type="PROSITE" id="PS51900">
    <property type="entry name" value="CB"/>
    <property type="match status" value="1"/>
</dbReference>
<dbReference type="SUPFAM" id="SSF56349">
    <property type="entry name" value="DNA breaking-rejoining enzymes"/>
    <property type="match status" value="1"/>
</dbReference>
<evidence type="ECO:0000259" key="5">
    <source>
        <dbReference type="PROSITE" id="PS51898"/>
    </source>
</evidence>
<dbReference type="InterPro" id="IPR004107">
    <property type="entry name" value="Integrase_SAM-like_N"/>
</dbReference>
<comment type="caution">
    <text evidence="7">The sequence shown here is derived from an EMBL/GenBank/DDBJ whole genome shotgun (WGS) entry which is preliminary data.</text>
</comment>
<evidence type="ECO:0000259" key="6">
    <source>
        <dbReference type="PROSITE" id="PS51900"/>
    </source>
</evidence>
<evidence type="ECO:0000256" key="2">
    <source>
        <dbReference type="ARBA" id="ARBA00022908"/>
    </source>
</evidence>
<dbReference type="EMBL" id="AZMM01006987">
    <property type="protein sequence ID" value="ETJ39028.1"/>
    <property type="molecule type" value="Genomic_DNA"/>
</dbReference>